<accession>A0A143YPF6</accession>
<dbReference type="InterPro" id="IPR011050">
    <property type="entry name" value="Pectin_lyase_fold/virulence"/>
</dbReference>
<dbReference type="EMBL" id="FNYT01000006">
    <property type="protein sequence ID" value="SEJ01375.1"/>
    <property type="molecule type" value="Genomic_DNA"/>
</dbReference>
<gene>
    <name evidence="2" type="ORF">SAMN05216375_10661</name>
    <name evidence="1" type="ORF">TR210_1211</name>
</gene>
<dbReference type="Proteomes" id="UP000199280">
    <property type="component" value="Unassembled WGS sequence"/>
</dbReference>
<evidence type="ECO:0000313" key="3">
    <source>
        <dbReference type="Proteomes" id="UP000076878"/>
    </source>
</evidence>
<sequence length="705" mass="77332">MIMKRIRCWIGIGLFFGMVFSGCGKGPESTVENLPIAIRYESTVSDMKEEDIAAGAIVKTLGFYEEEDKGGATYQIVDDPQLEEDGAFVHLLNNGMKAKMVIENETVNVRQLGAVADQGELMGNTDNFEAFTAAFESEVPTIDLVGGAYYIGEGKRLKINREIQIDGKGATIIADSGVLFDVSIKRHATVSNLYVSSGSEGMPRKGIGIEVVNDAEEPKWGGSVDFYNVNIFHYSVGFQGDLLYNNELNTIYSAYNDIGYRFISSGIFSNMNENYSLSAMHNTYGIVMENFRNATFNNTVLESNGYGVVIDEDSEFVDFRNTWFELIEMAPVAFGTISEDTMELIPSGATNDRVHFTDNRWSQVETESEIFYSADTLFTSRYRQVDGPNYDFEELMDSGIVYTNYAQDSFTVDSASGGEPATVTEMTPFGQKKVTKISSADEGGDLSISFPFQSFEEGHSYLVKYKVRLNQAGTIITAVPSSPTAVAGTSDKAWVEADAWTDVATILQMQESFDDPEKIVFDDDGKVSFTVEERSEGLDVEVMEPAVYDLTEIFGSGNEPDVRLNDELGKYFSYVDYLHTGKTGNFSGDYSDKERIGVSLQNGWTGEASYRYLGNGLTEIVGVNLGTGMIGSEGTELFKIPSEYAPANTSVQLAVSEGNDPTGMLQVRVASDGTISIAAMVGYSVPENDPDAAVQFNFIVSSDER</sequence>
<dbReference type="PROSITE" id="PS51257">
    <property type="entry name" value="PROKAR_LIPOPROTEIN"/>
    <property type="match status" value="1"/>
</dbReference>
<evidence type="ECO:0000313" key="4">
    <source>
        <dbReference type="Proteomes" id="UP000199280"/>
    </source>
</evidence>
<dbReference type="Proteomes" id="UP000076878">
    <property type="component" value="Unassembled WGS sequence"/>
</dbReference>
<keyword evidence="4" id="KW-1185">Reference proteome</keyword>
<dbReference type="AlphaFoldDB" id="A0A143YPF6"/>
<name>A0A143YPF6_9LACT</name>
<organism evidence="1 3">
    <name type="scientific">Trichococcus ilyis</name>
    <dbReference type="NCBI Taxonomy" id="640938"/>
    <lineage>
        <taxon>Bacteria</taxon>
        <taxon>Bacillati</taxon>
        <taxon>Bacillota</taxon>
        <taxon>Bacilli</taxon>
        <taxon>Lactobacillales</taxon>
        <taxon>Carnobacteriaceae</taxon>
        <taxon>Trichococcus</taxon>
    </lineage>
</organism>
<reference evidence="1 3" key="1">
    <citation type="submission" date="2016-02" db="EMBL/GenBank/DDBJ databases">
        <authorList>
            <person name="Wen L."/>
            <person name="He K."/>
            <person name="Yang H."/>
        </authorList>
    </citation>
    <scope>NUCLEOTIDE SEQUENCE [LARGE SCALE GENOMIC DNA]</scope>
    <source>
        <strain evidence="1">Trichococcus_R210</strain>
    </source>
</reference>
<dbReference type="GO" id="GO:0016829">
    <property type="term" value="F:lyase activity"/>
    <property type="evidence" value="ECO:0007669"/>
    <property type="project" value="UniProtKB-KW"/>
</dbReference>
<dbReference type="STRING" id="640938.TR210_1211"/>
<protein>
    <submittedName>
        <fullName evidence="1">Pectin lyase fold/virulence factor</fullName>
    </submittedName>
</protein>
<dbReference type="EMBL" id="FJNB01000007">
    <property type="protein sequence ID" value="CZQ94283.1"/>
    <property type="molecule type" value="Genomic_DNA"/>
</dbReference>
<evidence type="ECO:0000313" key="1">
    <source>
        <dbReference type="EMBL" id="CZQ94283.1"/>
    </source>
</evidence>
<evidence type="ECO:0000313" key="2">
    <source>
        <dbReference type="EMBL" id="SEJ01375.1"/>
    </source>
</evidence>
<keyword evidence="1" id="KW-0456">Lyase</keyword>
<proteinExistence type="predicted"/>
<reference evidence="2 4" key="2">
    <citation type="submission" date="2016-10" db="EMBL/GenBank/DDBJ databases">
        <authorList>
            <person name="Varghese N."/>
            <person name="Submissions S."/>
        </authorList>
    </citation>
    <scope>NUCLEOTIDE SEQUENCE [LARGE SCALE GENOMIC DNA]</scope>
    <source>
        <strain evidence="2 4">DSM 22150</strain>
    </source>
</reference>
<dbReference type="SUPFAM" id="SSF51126">
    <property type="entry name" value="Pectin lyase-like"/>
    <property type="match status" value="1"/>
</dbReference>